<dbReference type="AlphaFoldDB" id="A0A381T3L7"/>
<proteinExistence type="predicted"/>
<gene>
    <name evidence="5" type="ORF">METZ01_LOCUS63183</name>
</gene>
<name>A0A381T3L7_9ZZZZ</name>
<dbReference type="InterPro" id="IPR036909">
    <property type="entry name" value="Cyt_c-like_dom_sf"/>
</dbReference>
<evidence type="ECO:0000256" key="3">
    <source>
        <dbReference type="ARBA" id="ARBA00023004"/>
    </source>
</evidence>
<keyword evidence="1" id="KW-0349">Heme</keyword>
<dbReference type="GO" id="GO:0020037">
    <property type="term" value="F:heme binding"/>
    <property type="evidence" value="ECO:0007669"/>
    <property type="project" value="InterPro"/>
</dbReference>
<keyword evidence="2" id="KW-0479">Metal-binding</keyword>
<evidence type="ECO:0000259" key="4">
    <source>
        <dbReference type="PROSITE" id="PS51007"/>
    </source>
</evidence>
<dbReference type="InterPro" id="IPR009056">
    <property type="entry name" value="Cyt_c-like_dom"/>
</dbReference>
<organism evidence="5">
    <name type="scientific">marine metagenome</name>
    <dbReference type="NCBI Taxonomy" id="408172"/>
    <lineage>
        <taxon>unclassified sequences</taxon>
        <taxon>metagenomes</taxon>
        <taxon>ecological metagenomes</taxon>
    </lineage>
</organism>
<dbReference type="GO" id="GO:0009055">
    <property type="term" value="F:electron transfer activity"/>
    <property type="evidence" value="ECO:0007669"/>
    <property type="project" value="InterPro"/>
</dbReference>
<evidence type="ECO:0000313" key="5">
    <source>
        <dbReference type="EMBL" id="SVA10329.1"/>
    </source>
</evidence>
<feature type="non-terminal residue" evidence="5">
    <location>
        <position position="215"/>
    </location>
</feature>
<dbReference type="PROSITE" id="PS51007">
    <property type="entry name" value="CYTC"/>
    <property type="match status" value="1"/>
</dbReference>
<protein>
    <recommendedName>
        <fullName evidence="4">Cytochrome c domain-containing protein</fullName>
    </recommendedName>
</protein>
<feature type="domain" description="Cytochrome c" evidence="4">
    <location>
        <begin position="22"/>
        <end position="114"/>
    </location>
</feature>
<dbReference type="GO" id="GO:0046872">
    <property type="term" value="F:metal ion binding"/>
    <property type="evidence" value="ECO:0007669"/>
    <property type="project" value="UniProtKB-KW"/>
</dbReference>
<keyword evidence="3" id="KW-0408">Iron</keyword>
<evidence type="ECO:0000256" key="1">
    <source>
        <dbReference type="ARBA" id="ARBA00022617"/>
    </source>
</evidence>
<evidence type="ECO:0000256" key="2">
    <source>
        <dbReference type="ARBA" id="ARBA00022723"/>
    </source>
</evidence>
<sequence length="215" mass="23883">MRKFSLVFVVFGLVVSGAAAGAGQGKGAPTFTKDVAPIFYENCVTCHRPNNIAPMALLEYADARPWARSIKDLVVARVMPPWPADPDKSLAFRNERYLDQDDIDTIAAWVDGGALKGIDADMPPAPDLPEGWTYEKGEPDYVFDLPIEYTIAAEGEEDYIDFYSDIPWDEDRFAEVLELRPSDYRVVHHSGAYTVDLPWGTQVIDGVLHDLEGNS</sequence>
<dbReference type="SUPFAM" id="SSF46626">
    <property type="entry name" value="Cytochrome c"/>
    <property type="match status" value="1"/>
</dbReference>
<reference evidence="5" key="1">
    <citation type="submission" date="2018-05" db="EMBL/GenBank/DDBJ databases">
        <authorList>
            <person name="Lanie J.A."/>
            <person name="Ng W.-L."/>
            <person name="Kazmierczak K.M."/>
            <person name="Andrzejewski T.M."/>
            <person name="Davidsen T.M."/>
            <person name="Wayne K.J."/>
            <person name="Tettelin H."/>
            <person name="Glass J.I."/>
            <person name="Rusch D."/>
            <person name="Podicherti R."/>
            <person name="Tsui H.-C.T."/>
            <person name="Winkler M.E."/>
        </authorList>
    </citation>
    <scope>NUCLEOTIDE SEQUENCE</scope>
</reference>
<dbReference type="EMBL" id="UINC01003918">
    <property type="protein sequence ID" value="SVA10329.1"/>
    <property type="molecule type" value="Genomic_DNA"/>
</dbReference>
<accession>A0A381T3L7</accession>